<reference evidence="3" key="1">
    <citation type="submission" date="2017-09" db="EMBL/GenBank/DDBJ databases">
        <title>Depth-based differentiation of microbial function through sediment-hosted aquifers and enrichment of novel symbionts in the deep terrestrial subsurface.</title>
        <authorList>
            <person name="Probst A.J."/>
            <person name="Ladd B."/>
            <person name="Jarett J.K."/>
            <person name="Geller-Mcgrath D.E."/>
            <person name="Sieber C.M.K."/>
            <person name="Emerson J.B."/>
            <person name="Anantharaman K."/>
            <person name="Thomas B.C."/>
            <person name="Malmstrom R."/>
            <person name="Stieglmeier M."/>
            <person name="Klingl A."/>
            <person name="Woyke T."/>
            <person name="Ryan C.M."/>
            <person name="Banfield J.F."/>
        </authorList>
    </citation>
    <scope>NUCLEOTIDE SEQUENCE [LARGE SCALE GENOMIC DNA]</scope>
</reference>
<accession>A0A2M7CJ16</accession>
<comment type="caution">
    <text evidence="2">The sequence shown here is derived from an EMBL/GenBank/DDBJ whole genome shotgun (WGS) entry which is preliminary data.</text>
</comment>
<gene>
    <name evidence="2" type="ORF">COS38_00620</name>
</gene>
<organism evidence="2 3">
    <name type="scientific">Candidatus Berkelbacteria bacterium CG03_land_8_20_14_0_80_40_36</name>
    <dbReference type="NCBI Taxonomy" id="1974509"/>
    <lineage>
        <taxon>Bacteria</taxon>
        <taxon>Candidatus Berkelbacteria</taxon>
    </lineage>
</organism>
<evidence type="ECO:0000313" key="2">
    <source>
        <dbReference type="EMBL" id="PIV25626.1"/>
    </source>
</evidence>
<evidence type="ECO:0000256" key="1">
    <source>
        <dbReference type="SAM" id="MobiDB-lite"/>
    </source>
</evidence>
<name>A0A2M7CJ16_9BACT</name>
<evidence type="ECO:0000313" key="3">
    <source>
        <dbReference type="Proteomes" id="UP000229966"/>
    </source>
</evidence>
<sequence length="193" mass="21753">MRKQLNITGGNPETPTEGKIQESPIHELLDNNPELAKIYSERINTYEMVINESGQILSDGQTYENNLKMRALVELADAIRKGLTDVQDGHVRLWRGNRPNEAGHNPSYTNSLEGIALPFLRGYNGVLSYIDVPREEARKYLTSGVKDSEFILPSELVKNVKIVGFTPEEVDEIKKKARPLFETKQGNGWTIVD</sequence>
<protein>
    <submittedName>
        <fullName evidence="2">Uncharacterized protein</fullName>
    </submittedName>
</protein>
<dbReference type="AlphaFoldDB" id="A0A2M7CJ16"/>
<feature type="region of interest" description="Disordered" evidence="1">
    <location>
        <begin position="1"/>
        <end position="21"/>
    </location>
</feature>
<dbReference type="EMBL" id="PEUM01000017">
    <property type="protein sequence ID" value="PIV25626.1"/>
    <property type="molecule type" value="Genomic_DNA"/>
</dbReference>
<dbReference type="Proteomes" id="UP000229966">
    <property type="component" value="Unassembled WGS sequence"/>
</dbReference>
<proteinExistence type="predicted"/>
<feature type="compositionally biased region" description="Polar residues" evidence="1">
    <location>
        <begin position="1"/>
        <end position="14"/>
    </location>
</feature>